<evidence type="ECO:0000259" key="1">
    <source>
        <dbReference type="Pfam" id="PF04326"/>
    </source>
</evidence>
<dbReference type="Proteomes" id="UP000482960">
    <property type="component" value="Unassembled WGS sequence"/>
</dbReference>
<evidence type="ECO:0000313" key="3">
    <source>
        <dbReference type="Proteomes" id="UP000482960"/>
    </source>
</evidence>
<dbReference type="RefSeq" id="WP_173080029.1">
    <property type="nucleotide sequence ID" value="NZ_BAABJB010000068.1"/>
</dbReference>
<dbReference type="Pfam" id="PF04326">
    <property type="entry name" value="SLFN_AlbA_2"/>
    <property type="match status" value="1"/>
</dbReference>
<dbReference type="AlphaFoldDB" id="A0A6V8LCK2"/>
<sequence length="299" mass="32977">MKLTWTAHDPSEFDEDIVIPEPGSIVLTDSDELLVEVEIPIDGRDPFEPFPELQRILSSWSSERGVELVALEGQLSNPYLWSGYFRLPTRGRTIGDVQEFALQAHGISAAFVDNSMSVDLLVTVLESGLAAVLVGIQESEFFECKRQLRLTDERSMFDFARDVAAFANSGARGLLVVGLETKSRREGDFVVALHPVPDATRLARLARRTIDRLIFPPIDDLQVKTAQAGSAGAYLVYCIIPEQAAELKPFMVAGAFMDGKIDGSIISIPRRRNDETLHLSPASIHSFLAAGYALFRRNG</sequence>
<dbReference type="InterPro" id="IPR007421">
    <property type="entry name" value="Schlafen_AlbA_2_dom"/>
</dbReference>
<gene>
    <name evidence="2" type="ORF">Prum_070320</name>
</gene>
<dbReference type="EMBL" id="BLPG01000001">
    <property type="protein sequence ID" value="GFJ93390.1"/>
    <property type="molecule type" value="Genomic_DNA"/>
</dbReference>
<accession>A0A6V8LCK2</accession>
<organism evidence="2 3">
    <name type="scientific">Phytohabitans rumicis</name>
    <dbReference type="NCBI Taxonomy" id="1076125"/>
    <lineage>
        <taxon>Bacteria</taxon>
        <taxon>Bacillati</taxon>
        <taxon>Actinomycetota</taxon>
        <taxon>Actinomycetes</taxon>
        <taxon>Micromonosporales</taxon>
        <taxon>Micromonosporaceae</taxon>
    </lineage>
</organism>
<evidence type="ECO:0000313" key="2">
    <source>
        <dbReference type="EMBL" id="GFJ93390.1"/>
    </source>
</evidence>
<feature type="domain" description="Schlafen AlbA-2" evidence="1">
    <location>
        <begin position="138"/>
        <end position="242"/>
    </location>
</feature>
<reference evidence="2 3" key="1">
    <citation type="submission" date="2020-03" db="EMBL/GenBank/DDBJ databases">
        <title>Whole genome shotgun sequence of Phytohabitans rumicis NBRC 108638.</title>
        <authorList>
            <person name="Komaki H."/>
            <person name="Tamura T."/>
        </authorList>
    </citation>
    <scope>NUCLEOTIDE SEQUENCE [LARGE SCALE GENOMIC DNA]</scope>
    <source>
        <strain evidence="2 3">NBRC 108638</strain>
    </source>
</reference>
<protein>
    <recommendedName>
        <fullName evidence="1">Schlafen AlbA-2 domain-containing protein</fullName>
    </recommendedName>
</protein>
<dbReference type="Gene3D" id="3.30.950.30">
    <property type="entry name" value="Schlafen, AAA domain"/>
    <property type="match status" value="1"/>
</dbReference>
<reference evidence="2 3" key="2">
    <citation type="submission" date="2020-03" db="EMBL/GenBank/DDBJ databases">
        <authorList>
            <person name="Ichikawa N."/>
            <person name="Kimura A."/>
            <person name="Kitahashi Y."/>
            <person name="Uohara A."/>
        </authorList>
    </citation>
    <scope>NUCLEOTIDE SEQUENCE [LARGE SCALE GENOMIC DNA]</scope>
    <source>
        <strain evidence="2 3">NBRC 108638</strain>
    </source>
</reference>
<dbReference type="InterPro" id="IPR038461">
    <property type="entry name" value="Schlafen_AlbA_2_dom_sf"/>
</dbReference>
<name>A0A6V8LCK2_9ACTN</name>
<proteinExistence type="predicted"/>
<keyword evidence="3" id="KW-1185">Reference proteome</keyword>
<comment type="caution">
    <text evidence="2">The sequence shown here is derived from an EMBL/GenBank/DDBJ whole genome shotgun (WGS) entry which is preliminary data.</text>
</comment>